<dbReference type="GO" id="GO:0005546">
    <property type="term" value="F:phosphatidylinositol-4,5-bisphosphate binding"/>
    <property type="evidence" value="ECO:0007669"/>
    <property type="project" value="TreeGrafter"/>
</dbReference>
<dbReference type="KEGG" id="gsh:117360307"/>
<evidence type="ECO:0000313" key="7">
    <source>
        <dbReference type="RefSeq" id="XP_033799895.1"/>
    </source>
</evidence>
<organism evidence="6 7">
    <name type="scientific">Geotrypetes seraphini</name>
    <name type="common">Gaboon caecilian</name>
    <name type="synonym">Caecilia seraphini</name>
    <dbReference type="NCBI Taxonomy" id="260995"/>
    <lineage>
        <taxon>Eukaryota</taxon>
        <taxon>Metazoa</taxon>
        <taxon>Chordata</taxon>
        <taxon>Craniata</taxon>
        <taxon>Vertebrata</taxon>
        <taxon>Euteleostomi</taxon>
        <taxon>Amphibia</taxon>
        <taxon>Gymnophiona</taxon>
        <taxon>Geotrypetes</taxon>
    </lineage>
</organism>
<evidence type="ECO:0000259" key="5">
    <source>
        <dbReference type="SMART" id="SM01313"/>
    </source>
</evidence>
<dbReference type="InterPro" id="IPR028258">
    <property type="entry name" value="Sec3-PIP2_bind"/>
</dbReference>
<feature type="domain" description="Exocyst complex component Sec3 PIP2-binding N-terminal" evidence="5">
    <location>
        <begin position="31"/>
        <end position="122"/>
    </location>
</feature>
<dbReference type="AlphaFoldDB" id="A0A6P8QVQ9"/>
<evidence type="ECO:0000256" key="4">
    <source>
        <dbReference type="ARBA" id="ARBA00023054"/>
    </source>
</evidence>
<dbReference type="InterPro" id="IPR048628">
    <property type="entry name" value="Sec3_C"/>
</dbReference>
<proteinExistence type="inferred from homology"/>
<dbReference type="CDD" id="cd14683">
    <property type="entry name" value="PH-EXOC1"/>
    <property type="match status" value="1"/>
</dbReference>
<dbReference type="InterPro" id="IPR019160">
    <property type="entry name" value="Sec3_CC"/>
</dbReference>
<protein>
    <submittedName>
        <fullName evidence="7">Exocyst complex component 1-like</fullName>
    </submittedName>
</protein>
<dbReference type="RefSeq" id="XP_033799895.1">
    <property type="nucleotide sequence ID" value="XM_033944004.1"/>
</dbReference>
<dbReference type="Pfam" id="PF15277">
    <property type="entry name" value="Sec3-PIP2_bind"/>
    <property type="match status" value="1"/>
</dbReference>
<keyword evidence="6" id="KW-1185">Reference proteome</keyword>
<dbReference type="Pfam" id="PF20654">
    <property type="entry name" value="Sec3_C-term"/>
    <property type="match status" value="1"/>
</dbReference>
<dbReference type="PANTHER" id="PTHR16092:SF20">
    <property type="entry name" value="EXOCYST COMPLEX COMPONENT SEC3 PIP2-BINDING N-TERMINAL DOMAIN-CONTAINING PROTEIN"/>
    <property type="match status" value="1"/>
</dbReference>
<accession>A0A6P8QVQ9</accession>
<dbReference type="GeneID" id="117360307"/>
<dbReference type="GO" id="GO:0000145">
    <property type="term" value="C:exocyst"/>
    <property type="evidence" value="ECO:0007669"/>
    <property type="project" value="InterPro"/>
</dbReference>
<dbReference type="PANTHER" id="PTHR16092">
    <property type="entry name" value="SEC3/SYNTAXIN-RELATED"/>
    <property type="match status" value="1"/>
</dbReference>
<keyword evidence="3" id="KW-0268">Exocytosis</keyword>
<dbReference type="GO" id="GO:0005886">
    <property type="term" value="C:plasma membrane"/>
    <property type="evidence" value="ECO:0007669"/>
    <property type="project" value="TreeGrafter"/>
</dbReference>
<dbReference type="InParanoid" id="A0A6P8QVQ9"/>
<gene>
    <name evidence="7" type="primary">LOC117360307</name>
</gene>
<dbReference type="OrthoDB" id="27109at2759"/>
<keyword evidence="4" id="KW-0175">Coiled coil</keyword>
<sequence length="864" mass="99698">MTSPWSLLQREIFTPQEEKLLEMVHVWKSSRRKKISILCIIVSAFRPKQLFLVKLKKTDRGEMYKQAERWSLQDLKAVDGKDVIQVTPEFDLKFDKVYKWTASSYSQKRAFISCLWKLNQRHLSSRVLFVNIFACILEDCLILQEVGKRGLAAVPAEEDEYQEVTPKESADMLKQMEKYESLVANAAVFAERLIKDLQVLDEENLQTMISSEEQVMLLMGFVEEALEEVFRVERSLDVHVSMLGSMKQQMDHIQKGNSLLQLIDCNRQKLMHEVHFLTDKLDLSDENCQALHTCDCSSPEALRTCITAVDALHSCMSTQLKPGHRKLQAVAEQLIKFESLRQNFEKNFVSHITNIFQQQGTDQGSALVHQAGRLTSPKHTSYHQELLPYIPLMAWLKSSNAVIFNDLSKVYVQNLSKLYEKEIKAFFEVAKLLLGKSKEGRRFSLHEGLDRLSSSTTSLNKHYIRLSENTDEQLNELDQRNTVKVLEQVLMELEPMCRKEESFINSFFLLTDFRWLEDQQSKLSLKSDTDVSFAAKEAPNGLGDMAAFSLNEIFNCLEPELKIFVNICNKVSQFSCIQVLVTVNNCILKVQNYSEPSSLSTFFDCIISNILLLAKNSFSKYVFSLCKEIEEAKVPGKKKIGILPFINRFKDFVAFSEEVFRNAEQRRDLDKALGKLMDTVFNSINSLSTLKVNANMVIMENFHHIYCFLSEMKIHSLESKRKEAKQRYSEHLDKYVIKHLGQPLQKLNSFLDGIKACIAQGVKEEDVSFQMAYSKQELRKVIEKYPGKEVKKSVETLYGKILKHLSPEENLLPVVWHAMQQEFLHQYKEIEDMIRRCYPGSGVAIEFTVQDVLNYFITITPSYQ</sequence>
<keyword evidence="2" id="KW-0813">Transport</keyword>
<dbReference type="GO" id="GO:0006887">
    <property type="term" value="P:exocytosis"/>
    <property type="evidence" value="ECO:0007669"/>
    <property type="project" value="UniProtKB-KW"/>
</dbReference>
<name>A0A6P8QVQ9_GEOSA</name>
<evidence type="ECO:0000313" key="6">
    <source>
        <dbReference type="Proteomes" id="UP000515159"/>
    </source>
</evidence>
<dbReference type="Pfam" id="PF09763">
    <property type="entry name" value="Sec3_CC"/>
    <property type="match status" value="1"/>
</dbReference>
<comment type="similarity">
    <text evidence="1">Belongs to the SEC3 family.</text>
</comment>
<evidence type="ECO:0000256" key="3">
    <source>
        <dbReference type="ARBA" id="ARBA00022483"/>
    </source>
</evidence>
<dbReference type="SMART" id="SM01313">
    <property type="entry name" value="Sec3-PIP2_bind"/>
    <property type="match status" value="1"/>
</dbReference>
<dbReference type="Gene3D" id="2.30.29.90">
    <property type="match status" value="1"/>
</dbReference>
<evidence type="ECO:0000256" key="1">
    <source>
        <dbReference type="ARBA" id="ARBA00006518"/>
    </source>
</evidence>
<evidence type="ECO:0000256" key="2">
    <source>
        <dbReference type="ARBA" id="ARBA00022448"/>
    </source>
</evidence>
<reference evidence="7" key="1">
    <citation type="submission" date="2025-08" db="UniProtKB">
        <authorList>
            <consortium name="RefSeq"/>
        </authorList>
    </citation>
    <scope>IDENTIFICATION</scope>
</reference>
<dbReference type="GO" id="GO:0006893">
    <property type="term" value="P:Golgi to plasma membrane transport"/>
    <property type="evidence" value="ECO:0007669"/>
    <property type="project" value="TreeGrafter"/>
</dbReference>
<dbReference type="Proteomes" id="UP000515159">
    <property type="component" value="Chromosome 5"/>
</dbReference>